<sequence>MRKIKDPVKLVFEFILVGILFFIFYIALSYHNFYEKRADFTAKGTDFSNISNFSDITKIKANIKDAPITVIESNVSEITVSSTVKNRGIGIITSPKAWKSNGVLHFDQGYVIGHNEKSTGAVTIEVPMGMILDIDIKSGSGDVTVDISTSRNVFIDATVGEKTVKSKGDNILINSVSGNINIEDVFENTEIDTVSSDVKMYADSDTNQIHYKSISGDATIYTQEVRGYNLLHKYSGGKTEKYFEENERYKAIFDIYADTVDGSIDVIDFNNF</sequence>
<dbReference type="EMBL" id="QRUN01000026">
    <property type="protein sequence ID" value="RGR66136.1"/>
    <property type="molecule type" value="Genomic_DNA"/>
</dbReference>
<feature type="domain" description="DUF4097" evidence="2">
    <location>
        <begin position="56"/>
        <end position="236"/>
    </location>
</feature>
<proteinExistence type="predicted"/>
<dbReference type="AlphaFoldDB" id="A0A3R5WE06"/>
<evidence type="ECO:0000313" key="3">
    <source>
        <dbReference type="EMBL" id="RGR66136.1"/>
    </source>
</evidence>
<reference evidence="3 4" key="1">
    <citation type="submission" date="2018-08" db="EMBL/GenBank/DDBJ databases">
        <title>A genome reference for cultivated species of the human gut microbiota.</title>
        <authorList>
            <person name="Zou Y."/>
            <person name="Xue W."/>
            <person name="Luo G."/>
        </authorList>
    </citation>
    <scope>NUCLEOTIDE SEQUENCE [LARGE SCALE GENOMIC DNA]</scope>
    <source>
        <strain evidence="3 4">AF24-4</strain>
    </source>
</reference>
<gene>
    <name evidence="3" type="ORF">DWY29_13715</name>
</gene>
<dbReference type="InterPro" id="IPR025164">
    <property type="entry name" value="Toastrack_DUF4097"/>
</dbReference>
<evidence type="ECO:0000259" key="2">
    <source>
        <dbReference type="Pfam" id="PF13349"/>
    </source>
</evidence>
<dbReference type="Proteomes" id="UP000285820">
    <property type="component" value="Unassembled WGS sequence"/>
</dbReference>
<keyword evidence="1" id="KW-0812">Transmembrane</keyword>
<keyword evidence="1" id="KW-1133">Transmembrane helix</keyword>
<evidence type="ECO:0000313" key="4">
    <source>
        <dbReference type="Proteomes" id="UP000285820"/>
    </source>
</evidence>
<evidence type="ECO:0000256" key="1">
    <source>
        <dbReference type="SAM" id="Phobius"/>
    </source>
</evidence>
<keyword evidence="1" id="KW-0472">Membrane</keyword>
<protein>
    <recommendedName>
        <fullName evidence="2">DUF4097 domain-containing protein</fullName>
    </recommendedName>
</protein>
<comment type="caution">
    <text evidence="3">The sequence shown here is derived from an EMBL/GenBank/DDBJ whole genome shotgun (WGS) entry which is preliminary data.</text>
</comment>
<organism evidence="3 4">
    <name type="scientific">Roseburia inulinivorans</name>
    <dbReference type="NCBI Taxonomy" id="360807"/>
    <lineage>
        <taxon>Bacteria</taxon>
        <taxon>Bacillati</taxon>
        <taxon>Bacillota</taxon>
        <taxon>Clostridia</taxon>
        <taxon>Lachnospirales</taxon>
        <taxon>Lachnospiraceae</taxon>
        <taxon>Roseburia</taxon>
    </lineage>
</organism>
<dbReference type="RefSeq" id="WP_118127019.1">
    <property type="nucleotide sequence ID" value="NZ_QRUN01000026.1"/>
</dbReference>
<name>A0A3R5WE06_9FIRM</name>
<dbReference type="Pfam" id="PF13349">
    <property type="entry name" value="DUF4097"/>
    <property type="match status" value="1"/>
</dbReference>
<feature type="transmembrane region" description="Helical" evidence="1">
    <location>
        <begin position="12"/>
        <end position="30"/>
    </location>
</feature>
<accession>A0A3R5WE06</accession>